<reference evidence="2" key="1">
    <citation type="submission" date="2018-05" db="EMBL/GenBank/DDBJ databases">
        <authorList>
            <person name="Lanie J.A."/>
            <person name="Ng W.-L."/>
            <person name="Kazmierczak K.M."/>
            <person name="Andrzejewski T.M."/>
            <person name="Davidsen T.M."/>
            <person name="Wayne K.J."/>
            <person name="Tettelin H."/>
            <person name="Glass J.I."/>
            <person name="Rusch D."/>
            <person name="Podicherti R."/>
            <person name="Tsui H.-C.T."/>
            <person name="Winkler M.E."/>
        </authorList>
    </citation>
    <scope>NUCLEOTIDE SEQUENCE</scope>
</reference>
<protein>
    <submittedName>
        <fullName evidence="2">Uncharacterized protein</fullName>
    </submittedName>
</protein>
<proteinExistence type="predicted"/>
<keyword evidence="1" id="KW-0812">Transmembrane</keyword>
<dbReference type="AlphaFoldDB" id="A0A383BVA7"/>
<keyword evidence="1" id="KW-0472">Membrane</keyword>
<feature type="non-terminal residue" evidence="2">
    <location>
        <position position="61"/>
    </location>
</feature>
<evidence type="ECO:0000256" key="1">
    <source>
        <dbReference type="SAM" id="Phobius"/>
    </source>
</evidence>
<keyword evidence="1" id="KW-1133">Transmembrane helix</keyword>
<dbReference type="EMBL" id="UINC01203768">
    <property type="protein sequence ID" value="SVE24176.1"/>
    <property type="molecule type" value="Genomic_DNA"/>
</dbReference>
<name>A0A383BVA7_9ZZZZ</name>
<gene>
    <name evidence="2" type="ORF">METZ01_LOCUS477030</name>
</gene>
<sequence>MIYIRLMIIVFILTTVGGAYVYVKKIQNDLRVSQENNAKLELATQEQQKLIEQQVEDNKAI</sequence>
<feature type="transmembrane region" description="Helical" evidence="1">
    <location>
        <begin position="6"/>
        <end position="23"/>
    </location>
</feature>
<organism evidence="2">
    <name type="scientific">marine metagenome</name>
    <dbReference type="NCBI Taxonomy" id="408172"/>
    <lineage>
        <taxon>unclassified sequences</taxon>
        <taxon>metagenomes</taxon>
        <taxon>ecological metagenomes</taxon>
    </lineage>
</organism>
<evidence type="ECO:0000313" key="2">
    <source>
        <dbReference type="EMBL" id="SVE24176.1"/>
    </source>
</evidence>
<accession>A0A383BVA7</accession>